<feature type="domain" description="Phosphotyrosine protein phosphatase I" evidence="3">
    <location>
        <begin position="92"/>
        <end position="225"/>
    </location>
</feature>
<dbReference type="Pfam" id="PF01451">
    <property type="entry name" value="LMWPc"/>
    <property type="match status" value="1"/>
</dbReference>
<dbReference type="GO" id="GO:0046685">
    <property type="term" value="P:response to arsenic-containing substance"/>
    <property type="evidence" value="ECO:0007669"/>
    <property type="project" value="UniProtKB-KW"/>
</dbReference>
<dbReference type="PANTHER" id="PTHR43428">
    <property type="entry name" value="ARSENATE REDUCTASE"/>
    <property type="match status" value="1"/>
</dbReference>
<evidence type="ECO:0000259" key="3">
    <source>
        <dbReference type="SMART" id="SM00226"/>
    </source>
</evidence>
<proteinExistence type="predicted"/>
<dbReference type="SMART" id="SM00226">
    <property type="entry name" value="LMWPc"/>
    <property type="match status" value="1"/>
</dbReference>
<dbReference type="InterPro" id="IPR023485">
    <property type="entry name" value="Ptyr_pPase"/>
</dbReference>
<evidence type="ECO:0000313" key="4">
    <source>
        <dbReference type="EMBL" id="GGA19686.1"/>
    </source>
</evidence>
<name>A0A8J2TZC5_9MICO</name>
<dbReference type="EMBL" id="BMFY01000010">
    <property type="protein sequence ID" value="GGA19686.1"/>
    <property type="molecule type" value="Genomic_DNA"/>
</dbReference>
<reference evidence="4" key="2">
    <citation type="submission" date="2020-09" db="EMBL/GenBank/DDBJ databases">
        <authorList>
            <person name="Sun Q."/>
            <person name="Zhou Y."/>
        </authorList>
    </citation>
    <scope>NUCLEOTIDE SEQUENCE</scope>
    <source>
        <strain evidence="4">CGMCC 1.12785</strain>
    </source>
</reference>
<keyword evidence="5" id="KW-1185">Reference proteome</keyword>
<accession>A0A8J2TZC5</accession>
<evidence type="ECO:0000256" key="1">
    <source>
        <dbReference type="ARBA" id="ARBA00022849"/>
    </source>
</evidence>
<keyword evidence="1" id="KW-0059">Arsenical resistance</keyword>
<reference evidence="4" key="1">
    <citation type="journal article" date="2014" name="Int. J. Syst. Evol. Microbiol.">
        <title>Complete genome sequence of Corynebacterium casei LMG S-19264T (=DSM 44701T), isolated from a smear-ripened cheese.</title>
        <authorList>
            <consortium name="US DOE Joint Genome Institute (JGI-PGF)"/>
            <person name="Walter F."/>
            <person name="Albersmeier A."/>
            <person name="Kalinowski J."/>
            <person name="Ruckert C."/>
        </authorList>
    </citation>
    <scope>NUCLEOTIDE SEQUENCE</scope>
    <source>
        <strain evidence="4">CGMCC 1.12785</strain>
    </source>
</reference>
<dbReference type="Gene3D" id="3.40.50.2300">
    <property type="match status" value="1"/>
</dbReference>
<protein>
    <recommendedName>
        <fullName evidence="3">Phosphotyrosine protein phosphatase I domain-containing protein</fullName>
    </recommendedName>
</protein>
<dbReference type="SUPFAM" id="SSF52788">
    <property type="entry name" value="Phosphotyrosine protein phosphatases I"/>
    <property type="match status" value="1"/>
</dbReference>
<gene>
    <name evidence="4" type="ORF">GCM10011333_23500</name>
</gene>
<evidence type="ECO:0000256" key="2">
    <source>
        <dbReference type="SAM" id="MobiDB-lite"/>
    </source>
</evidence>
<organism evidence="4 5">
    <name type="scientific">Sediminivirga luteola</name>
    <dbReference type="NCBI Taxonomy" id="1774748"/>
    <lineage>
        <taxon>Bacteria</taxon>
        <taxon>Bacillati</taxon>
        <taxon>Actinomycetota</taxon>
        <taxon>Actinomycetes</taxon>
        <taxon>Micrococcales</taxon>
        <taxon>Brevibacteriaceae</taxon>
        <taxon>Sediminivirga</taxon>
    </lineage>
</organism>
<comment type="caution">
    <text evidence="4">The sequence shown here is derived from an EMBL/GenBank/DDBJ whole genome shotgun (WGS) entry which is preliminary data.</text>
</comment>
<feature type="region of interest" description="Disordered" evidence="2">
    <location>
        <begin position="1"/>
        <end position="78"/>
    </location>
</feature>
<dbReference type="Proteomes" id="UP000616114">
    <property type="component" value="Unassembled WGS sequence"/>
</dbReference>
<dbReference type="PANTHER" id="PTHR43428:SF1">
    <property type="entry name" value="ARSENATE REDUCTASE"/>
    <property type="match status" value="1"/>
</dbReference>
<evidence type="ECO:0000313" key="5">
    <source>
        <dbReference type="Proteomes" id="UP000616114"/>
    </source>
</evidence>
<sequence length="236" mass="24316">MPAAGVTIGSQRAAGPKARRNRIGDDGPARLLPNAANTGGSAPRTAGTENVKECPEMTAQTDPAHPDKGTSGQPVRAAEEEIAPAARSADNPGVLFVCVRNGGKSQMAAGLMRHELAAAGAAEAVRVDSAGTAPGSALNALSAEVLSEMGVDITAERPSQLTAERMRALGHVVVLGSEAQVEPPEGVTVERWETDEPSLRGVEGRERMELIRDDIHARVKDLAARLLGGGGLSAAR</sequence>
<dbReference type="InterPro" id="IPR036196">
    <property type="entry name" value="Ptyr_pPase_sf"/>
</dbReference>
<dbReference type="AlphaFoldDB" id="A0A8J2TZC5"/>